<accession>A0A8D8D6F0</accession>
<organism evidence="2">
    <name type="scientific">Culex pipiens</name>
    <name type="common">House mosquito</name>
    <dbReference type="NCBI Taxonomy" id="7175"/>
    <lineage>
        <taxon>Eukaryota</taxon>
        <taxon>Metazoa</taxon>
        <taxon>Ecdysozoa</taxon>
        <taxon>Arthropoda</taxon>
        <taxon>Hexapoda</taxon>
        <taxon>Insecta</taxon>
        <taxon>Pterygota</taxon>
        <taxon>Neoptera</taxon>
        <taxon>Endopterygota</taxon>
        <taxon>Diptera</taxon>
        <taxon>Nematocera</taxon>
        <taxon>Culicoidea</taxon>
        <taxon>Culicidae</taxon>
        <taxon>Culicinae</taxon>
        <taxon>Culicini</taxon>
        <taxon>Culex</taxon>
        <taxon>Culex</taxon>
    </lineage>
</organism>
<feature type="region of interest" description="Disordered" evidence="1">
    <location>
        <begin position="1"/>
        <end position="63"/>
    </location>
</feature>
<sequence>MEGSNGRRLSQSPADLQKQPALPVAHRPERHQPAGRRTSRSQSVPGRARADRRVPRRSGSDGPVHLAIYRQLPVRFLCARSGGHPGRSVPAASVHVSARPGIAVLSQG</sequence>
<evidence type="ECO:0000313" key="2">
    <source>
        <dbReference type="EMBL" id="CAG6503676.1"/>
    </source>
</evidence>
<dbReference type="EMBL" id="HBUE01252327">
    <property type="protein sequence ID" value="CAG6554937.1"/>
    <property type="molecule type" value="Transcribed_RNA"/>
</dbReference>
<evidence type="ECO:0000256" key="1">
    <source>
        <dbReference type="SAM" id="MobiDB-lite"/>
    </source>
</evidence>
<name>A0A8D8D6F0_CULPI</name>
<dbReference type="EMBL" id="HBUE01147401">
    <property type="protein sequence ID" value="CAG6503678.1"/>
    <property type="molecule type" value="Transcribed_RNA"/>
</dbReference>
<proteinExistence type="predicted"/>
<dbReference type="EMBL" id="HBUE01252326">
    <property type="protein sequence ID" value="CAG6554935.1"/>
    <property type="molecule type" value="Transcribed_RNA"/>
</dbReference>
<dbReference type="EMBL" id="HBUE01147400">
    <property type="protein sequence ID" value="CAG6503676.1"/>
    <property type="molecule type" value="Transcribed_RNA"/>
</dbReference>
<protein>
    <submittedName>
        <fullName evidence="2">(northern house mosquito) hypothetical protein</fullName>
    </submittedName>
</protein>
<reference evidence="2" key="1">
    <citation type="submission" date="2021-05" db="EMBL/GenBank/DDBJ databases">
        <authorList>
            <person name="Alioto T."/>
            <person name="Alioto T."/>
            <person name="Gomez Garrido J."/>
        </authorList>
    </citation>
    <scope>NUCLEOTIDE SEQUENCE</scope>
</reference>
<dbReference type="EMBL" id="HBUE01018372">
    <property type="protein sequence ID" value="CAG6451481.1"/>
    <property type="molecule type" value="Transcribed_RNA"/>
</dbReference>
<dbReference type="AlphaFoldDB" id="A0A8D8D6F0"/>